<dbReference type="Proteomes" id="UP000255248">
    <property type="component" value="Unassembled WGS sequence"/>
</dbReference>
<evidence type="ECO:0000313" key="3">
    <source>
        <dbReference type="Proteomes" id="UP000255248"/>
    </source>
</evidence>
<dbReference type="OrthoDB" id="9923814at2"/>
<keyword evidence="1" id="KW-0812">Transmembrane</keyword>
<dbReference type="STRING" id="93378.A9798_01080"/>
<dbReference type="EMBL" id="UFXZ01000001">
    <property type="protein sequence ID" value="STC83140.1"/>
    <property type="molecule type" value="Genomic_DNA"/>
</dbReference>
<reference evidence="2 3" key="1">
    <citation type="submission" date="2018-06" db="EMBL/GenBank/DDBJ databases">
        <authorList>
            <consortium name="Pathogen Informatics"/>
            <person name="Doyle S."/>
        </authorList>
    </citation>
    <scope>NUCLEOTIDE SEQUENCE [LARGE SCALE GENOMIC DNA]</scope>
    <source>
        <strain evidence="2 3">NCTC12121</strain>
    </source>
</reference>
<sequence>MIDRWLALCRAFYTLPARQLWGRVLLGAVLLSSALLTVAGGWLAWDLYQLRRHLAQGAERLAVLRVQSLAMDAQLGLAESLAASVRRRQTSCAPLVQAALAWQTQPDGRRQIVGEMRFTDLIPLLERLADCGLGITSLAVSSSPHGVRVQWVEAQE</sequence>
<evidence type="ECO:0000256" key="1">
    <source>
        <dbReference type="SAM" id="Phobius"/>
    </source>
</evidence>
<feature type="transmembrane region" description="Helical" evidence="1">
    <location>
        <begin position="20"/>
        <end position="45"/>
    </location>
</feature>
<organism evidence="2 3">
    <name type="scientific">Edwardsiella hoshinae</name>
    <dbReference type="NCBI Taxonomy" id="93378"/>
    <lineage>
        <taxon>Bacteria</taxon>
        <taxon>Pseudomonadati</taxon>
        <taxon>Pseudomonadota</taxon>
        <taxon>Gammaproteobacteria</taxon>
        <taxon>Enterobacterales</taxon>
        <taxon>Hafniaceae</taxon>
        <taxon>Edwardsiella</taxon>
    </lineage>
</organism>
<proteinExistence type="predicted"/>
<keyword evidence="1" id="KW-0472">Membrane</keyword>
<name>A0A376D6P3_9GAMM</name>
<gene>
    <name evidence="2" type="ORF">NCTC12121_00230</name>
</gene>
<dbReference type="AlphaFoldDB" id="A0A376D6P3"/>
<evidence type="ECO:0000313" key="2">
    <source>
        <dbReference type="EMBL" id="STC83140.1"/>
    </source>
</evidence>
<dbReference type="RefSeq" id="WP_024522619.1">
    <property type="nucleotide sequence ID" value="NZ_CP065626.1"/>
</dbReference>
<accession>A0A376D6P3</accession>
<keyword evidence="1" id="KW-1133">Transmembrane helix</keyword>
<protein>
    <submittedName>
        <fullName evidence="2">Uncharacterized protein</fullName>
    </submittedName>
</protein>